<keyword evidence="11" id="KW-1185">Reference proteome</keyword>
<keyword evidence="5" id="KW-0680">Restriction system</keyword>
<evidence type="ECO:0000256" key="1">
    <source>
        <dbReference type="ARBA" id="ARBA00011900"/>
    </source>
</evidence>
<evidence type="ECO:0000313" key="8">
    <source>
        <dbReference type="EMBL" id="PLS25675.1"/>
    </source>
</evidence>
<dbReference type="Gene3D" id="3.40.50.150">
    <property type="entry name" value="Vaccinia Virus protein VP39"/>
    <property type="match status" value="1"/>
</dbReference>
<keyword evidence="8" id="KW-0378">Hydrolase</keyword>
<dbReference type="PANTHER" id="PTHR42933">
    <property type="entry name" value="SLR6095 PROTEIN"/>
    <property type="match status" value="1"/>
</dbReference>
<dbReference type="InterPro" id="IPR051537">
    <property type="entry name" value="DNA_Adenine_Mtase"/>
</dbReference>
<evidence type="ECO:0000256" key="2">
    <source>
        <dbReference type="ARBA" id="ARBA00022603"/>
    </source>
</evidence>
<evidence type="ECO:0000256" key="4">
    <source>
        <dbReference type="ARBA" id="ARBA00022691"/>
    </source>
</evidence>
<dbReference type="GO" id="GO:0032259">
    <property type="term" value="P:methylation"/>
    <property type="evidence" value="ECO:0007669"/>
    <property type="project" value="UniProtKB-KW"/>
</dbReference>
<dbReference type="EMBL" id="CP071591">
    <property type="protein sequence ID" value="QSY57227.1"/>
    <property type="molecule type" value="Genomic_DNA"/>
</dbReference>
<dbReference type="InterPro" id="IPR003356">
    <property type="entry name" value="DNA_methylase_A-5"/>
</dbReference>
<keyword evidence="4" id="KW-0949">S-adenosyl-L-methionine</keyword>
<protein>
    <recommendedName>
        <fullName evidence="1">site-specific DNA-methyltransferase (adenine-specific)</fullName>
        <ecNumber evidence="1">2.1.1.72</ecNumber>
    </recommendedName>
</protein>
<comment type="catalytic activity">
    <reaction evidence="6">
        <text>a 2'-deoxyadenosine in DNA + S-adenosyl-L-methionine = an N(6)-methyl-2'-deoxyadenosine in DNA + S-adenosyl-L-homocysteine + H(+)</text>
        <dbReference type="Rhea" id="RHEA:15197"/>
        <dbReference type="Rhea" id="RHEA-COMP:12418"/>
        <dbReference type="Rhea" id="RHEA-COMP:12419"/>
        <dbReference type="ChEBI" id="CHEBI:15378"/>
        <dbReference type="ChEBI" id="CHEBI:57856"/>
        <dbReference type="ChEBI" id="CHEBI:59789"/>
        <dbReference type="ChEBI" id="CHEBI:90615"/>
        <dbReference type="ChEBI" id="CHEBI:90616"/>
        <dbReference type="EC" id="2.1.1.72"/>
    </reaction>
</comment>
<reference evidence="9 11" key="2">
    <citation type="submission" date="2021-03" db="EMBL/GenBank/DDBJ databases">
        <title>Genome sequencing of Bifidobacterium imperatoris JCM 32708.</title>
        <authorList>
            <person name="Kim J."/>
        </authorList>
    </citation>
    <scope>NUCLEOTIDE SEQUENCE [LARGE SCALE GENOMIC DNA]</scope>
    <source>
        <strain evidence="9 11">JCM 32708</strain>
    </source>
</reference>
<dbReference type="GO" id="GO:0004519">
    <property type="term" value="F:endonuclease activity"/>
    <property type="evidence" value="ECO:0007669"/>
    <property type="project" value="UniProtKB-KW"/>
</dbReference>
<dbReference type="GO" id="GO:0009307">
    <property type="term" value="P:DNA restriction-modification system"/>
    <property type="evidence" value="ECO:0007669"/>
    <property type="project" value="UniProtKB-KW"/>
</dbReference>
<keyword evidence="8" id="KW-0255">Endonuclease</keyword>
<evidence type="ECO:0000256" key="3">
    <source>
        <dbReference type="ARBA" id="ARBA00022679"/>
    </source>
</evidence>
<dbReference type="InterPro" id="IPR029063">
    <property type="entry name" value="SAM-dependent_MTases_sf"/>
</dbReference>
<proteinExistence type="predicted"/>
<dbReference type="EMBL" id="NMWV01000005">
    <property type="protein sequence ID" value="PLS25675.1"/>
    <property type="molecule type" value="Genomic_DNA"/>
</dbReference>
<reference evidence="8 10" key="1">
    <citation type="submission" date="2017-07" db="EMBL/GenBank/DDBJ databases">
        <title>Bifidobacterium novel species.</title>
        <authorList>
            <person name="Lugli G.A."/>
            <person name="Milani C."/>
            <person name="Duranti S."/>
            <person name="Mangifesta M."/>
        </authorList>
    </citation>
    <scope>NUCLEOTIDE SEQUENCE [LARGE SCALE GENOMIC DNA]</scope>
    <source>
        <strain evidence="8 10">45</strain>
    </source>
</reference>
<dbReference type="RefSeq" id="WP_101625338.1">
    <property type="nucleotide sequence ID" value="NZ_CP071591.1"/>
</dbReference>
<keyword evidence="8" id="KW-0540">Nuclease</keyword>
<evidence type="ECO:0000259" key="7">
    <source>
        <dbReference type="Pfam" id="PF02384"/>
    </source>
</evidence>
<evidence type="ECO:0000313" key="10">
    <source>
        <dbReference type="Proteomes" id="UP000234855"/>
    </source>
</evidence>
<evidence type="ECO:0000313" key="11">
    <source>
        <dbReference type="Proteomes" id="UP000663067"/>
    </source>
</evidence>
<dbReference type="Proteomes" id="UP000663067">
    <property type="component" value="Chromosome"/>
</dbReference>
<dbReference type="GO" id="GO:0009007">
    <property type="term" value="F:site-specific DNA-methyltransferase (adenine-specific) activity"/>
    <property type="evidence" value="ECO:0007669"/>
    <property type="project" value="UniProtKB-EC"/>
</dbReference>
<name>A0A2N5IUN2_9BIFI</name>
<dbReference type="PRINTS" id="PR00507">
    <property type="entry name" value="N12N6MTFRASE"/>
</dbReference>
<dbReference type="EC" id="2.1.1.72" evidence="1"/>
<organism evidence="8 10">
    <name type="scientific">Bifidobacterium imperatoris</name>
    <dbReference type="NCBI Taxonomy" id="2020965"/>
    <lineage>
        <taxon>Bacteria</taxon>
        <taxon>Bacillati</taxon>
        <taxon>Actinomycetota</taxon>
        <taxon>Actinomycetes</taxon>
        <taxon>Bifidobacteriales</taxon>
        <taxon>Bifidobacteriaceae</taxon>
        <taxon>Bifidobacterium</taxon>
    </lineage>
</organism>
<gene>
    <name evidence="9" type="ORF">BLI708_08275</name>
    <name evidence="8" type="ORF">Tam1G_0499</name>
</gene>
<dbReference type="REBASE" id="384652">
    <property type="entry name" value="BimTam1GORF499P"/>
</dbReference>
<evidence type="ECO:0000313" key="9">
    <source>
        <dbReference type="EMBL" id="QSY57227.1"/>
    </source>
</evidence>
<sequence>MKSTNEAATDQWVSDKLRDAGIERHPQGITGIKEIDEALKTGSKRGTGKVGKPEFVAVSHSKQYGDFVLVIEDKVDTANQQLTDTNTGLLSDDVKAITDYAMNGAWWYARHIIDNTSYKHAIAIGVSGDEKHHIIQPLHYQDGGGLDYKILPEIEEFISFNDDNIDEYYQSAILGEQTDEQKTTQQILKDAEELHEYLRNYGTLGDRDKPIVVSGILLALREKEHGNFDIEKLNHDPLKSDGEKIWEAIRDNLKRSNVRPEVKRDKILSQFDIIKNSAKLNEPVGELGGNTPLRYFTEQLYQRLYQTITAAQSSEDYLGRFYGEFMSYSGGDGQTLGIILTPKHICDLFCDLLDVKPDDIVFDPCCGTGGFLIAAMKHMLAQASTDAERTAIRRDRLHGIEIQDYMFTVATTNMIVRGDGKSNLKCEDFFNDSNDPAKLQTQIAPTVGMMNPPYSQGKKSPTLCELSFVERLLDSMTEDARVAVIVPQSAMTGKTKYEKDYKAGILKHHTLEGVITCNTETFYGVGTNPVIAVFTAHRPNSPEHKAKFIDFRDDGYFTHAHVGLEEGSTAKDKRAHLLKVWRGREQAPSAFCVESTVTAEDEWLHSYFYFNDEIPSDADFDKAIADYITFQLDMVSHGRGYLFDDAENEDA</sequence>
<dbReference type="AlphaFoldDB" id="A0A2N5IUN2"/>
<dbReference type="Pfam" id="PF02384">
    <property type="entry name" value="N6_Mtase"/>
    <property type="match status" value="1"/>
</dbReference>
<accession>A0A2N5IUN2</accession>
<dbReference type="PANTHER" id="PTHR42933:SF1">
    <property type="entry name" value="SITE-SPECIFIC DNA-METHYLTRANSFERASE (ADENINE-SPECIFIC)"/>
    <property type="match status" value="1"/>
</dbReference>
<dbReference type="SUPFAM" id="SSF53335">
    <property type="entry name" value="S-adenosyl-L-methionine-dependent methyltransferases"/>
    <property type="match status" value="1"/>
</dbReference>
<keyword evidence="2 9" id="KW-0489">Methyltransferase</keyword>
<dbReference type="GO" id="GO:0003677">
    <property type="term" value="F:DNA binding"/>
    <property type="evidence" value="ECO:0007669"/>
    <property type="project" value="InterPro"/>
</dbReference>
<dbReference type="GO" id="GO:0008170">
    <property type="term" value="F:N-methyltransferase activity"/>
    <property type="evidence" value="ECO:0007669"/>
    <property type="project" value="InterPro"/>
</dbReference>
<evidence type="ECO:0000256" key="5">
    <source>
        <dbReference type="ARBA" id="ARBA00022747"/>
    </source>
</evidence>
<keyword evidence="3" id="KW-0808">Transferase</keyword>
<evidence type="ECO:0000256" key="6">
    <source>
        <dbReference type="ARBA" id="ARBA00047942"/>
    </source>
</evidence>
<feature type="domain" description="DNA methylase adenine-specific" evidence="7">
    <location>
        <begin position="314"/>
        <end position="558"/>
    </location>
</feature>
<dbReference type="Proteomes" id="UP000234855">
    <property type="component" value="Unassembled WGS sequence"/>
</dbReference>